<gene>
    <name evidence="3" type="ordered locus">Krad_2383</name>
</gene>
<dbReference type="OrthoDB" id="3786257at2"/>
<feature type="region of interest" description="Disordered" evidence="1">
    <location>
        <begin position="1"/>
        <end position="42"/>
    </location>
</feature>
<dbReference type="KEGG" id="kra:Krad_2383"/>
<protein>
    <submittedName>
        <fullName evidence="3">Uncharacterized protein</fullName>
    </submittedName>
</protein>
<keyword evidence="4" id="KW-1185">Reference proteome</keyword>
<dbReference type="AlphaFoldDB" id="A6WAM4"/>
<feature type="compositionally biased region" description="Low complexity" evidence="1">
    <location>
        <begin position="1"/>
        <end position="16"/>
    </location>
</feature>
<organism evidence="3 4">
    <name type="scientific">Kineococcus radiotolerans (strain ATCC BAA-149 / DSM 14245 / SRS30216)</name>
    <dbReference type="NCBI Taxonomy" id="266940"/>
    <lineage>
        <taxon>Bacteria</taxon>
        <taxon>Bacillati</taxon>
        <taxon>Actinomycetota</taxon>
        <taxon>Actinomycetes</taxon>
        <taxon>Kineosporiales</taxon>
        <taxon>Kineosporiaceae</taxon>
        <taxon>Kineococcus</taxon>
    </lineage>
</organism>
<dbReference type="HOGENOM" id="CLU_798720_0_0_11"/>
<reference evidence="4" key="1">
    <citation type="journal article" date="2008" name="PLoS ONE">
        <title>Survival in nuclear waste, extreme resistance, and potential applications gleaned from the genome sequence of Kineococcus radiotolerans SRS30216.</title>
        <authorList>
            <person name="Bagwell C.E."/>
            <person name="Bhat S."/>
            <person name="Hawkins G.M."/>
            <person name="Smith B.W."/>
            <person name="Biswas T."/>
            <person name="Hoover T.R."/>
            <person name="Saunders E."/>
            <person name="Han C.S."/>
            <person name="Tsodikov O.V."/>
            <person name="Shimkets L.J."/>
        </authorList>
    </citation>
    <scope>NUCLEOTIDE SEQUENCE [LARGE SCALE GENOMIC DNA]</scope>
    <source>
        <strain evidence="4">ATCC BAA-149 / DSM 14245 / SRS30216</strain>
    </source>
</reference>
<evidence type="ECO:0000256" key="2">
    <source>
        <dbReference type="SAM" id="Phobius"/>
    </source>
</evidence>
<dbReference type="eggNOG" id="COG1595">
    <property type="taxonomic scope" value="Bacteria"/>
</dbReference>
<evidence type="ECO:0000313" key="4">
    <source>
        <dbReference type="Proteomes" id="UP000001116"/>
    </source>
</evidence>
<sequence length="347" mass="35712">MSDQPRTPRTTGSPSPADGQSFDASYSANDASCDASHDASHDASDDAAFDVRLRDRLTATSSTPPDPVFRAALRRELQRTVATTVTEHRRGNGPWGRWSRRRTLTLSAVLAVGLAGGGAAVASGVLPLPGADQVVLRTPASTVVHTGTTTIDLGERPSGVTSVELTLTCLSVGSLTFDDGAGLTCAPEDVVAEDVAVENVAAEDVASNAATPTPGLALPHRGSAGYTLPLTTGQTSTTITATAGTRWALTTAYSTHTPTDWATNANGDTYGVSKTDGSGDPDLIAVAAQTSTGEQGYVYARDLQAGQPTPTSPEEAATWAQNHPATPHDIPVYASDGSTVIGQFEVP</sequence>
<evidence type="ECO:0000313" key="3">
    <source>
        <dbReference type="EMBL" id="ABS03863.1"/>
    </source>
</evidence>
<dbReference type="Proteomes" id="UP000001116">
    <property type="component" value="Chromosome"/>
</dbReference>
<dbReference type="STRING" id="266940.Krad_2383"/>
<accession>A6WAM4</accession>
<keyword evidence="2" id="KW-0812">Transmembrane</keyword>
<evidence type="ECO:0000256" key="1">
    <source>
        <dbReference type="SAM" id="MobiDB-lite"/>
    </source>
</evidence>
<dbReference type="EMBL" id="CP000750">
    <property type="protein sequence ID" value="ABS03863.1"/>
    <property type="molecule type" value="Genomic_DNA"/>
</dbReference>
<dbReference type="RefSeq" id="WP_012087919.1">
    <property type="nucleotide sequence ID" value="NC_009664.2"/>
</dbReference>
<name>A6WAM4_KINRD</name>
<keyword evidence="2" id="KW-1133">Transmembrane helix</keyword>
<proteinExistence type="predicted"/>
<feature type="transmembrane region" description="Helical" evidence="2">
    <location>
        <begin position="104"/>
        <end position="126"/>
    </location>
</feature>
<keyword evidence="2" id="KW-0472">Membrane</keyword>